<evidence type="ECO:0000259" key="1">
    <source>
        <dbReference type="Pfam" id="PF06605"/>
    </source>
</evidence>
<organism evidence="2 3">
    <name type="scientific">Streptococcus danieliae</name>
    <dbReference type="NCBI Taxonomy" id="747656"/>
    <lineage>
        <taxon>Bacteria</taxon>
        <taxon>Bacillati</taxon>
        <taxon>Bacillota</taxon>
        <taxon>Bacilli</taxon>
        <taxon>Lactobacillales</taxon>
        <taxon>Streptococcaceae</taxon>
        <taxon>Streptococcus</taxon>
    </lineage>
</organism>
<dbReference type="AlphaFoldDB" id="A0A7Z0M6A2"/>
<proteinExistence type="predicted"/>
<evidence type="ECO:0000313" key="3">
    <source>
        <dbReference type="Proteomes" id="UP000589521"/>
    </source>
</evidence>
<feature type="domain" description="Tail spike" evidence="1">
    <location>
        <begin position="185"/>
        <end position="380"/>
    </location>
</feature>
<dbReference type="EMBL" id="JACBXX010000125">
    <property type="protein sequence ID" value="NYS96598.1"/>
    <property type="molecule type" value="Genomic_DNA"/>
</dbReference>
<name>A0A7Z0M6A2_9STRE</name>
<dbReference type="RefSeq" id="WP_179925319.1">
    <property type="nucleotide sequence ID" value="NZ_JACBXX010000125.1"/>
</dbReference>
<sequence>MTELGYRVLYYKSYEDKQGMLLHETQLDGDKVSAGRLEQSLSDIATFEFELTYNHPLYNSIEPITGLVKIINKYDKEVEFFGRVLKPDAGMDSSGLFAKTFVCESVLGYLQDSTQMFQRVPNQGVEDYFRRIIEVHNRQVESHKRFKVGLVTVPNQSDVPHRYIGYDTTFETIKTYLVGRMGGYIQLRLEEDGMYLDYLQEVGQDMSSPIQLGTNIETARRELDLSNLITRLVPLGADLETEDRDEETGQYVVRERVTINDVNGGRAYIEDLELVRQFGIIQKPVDWTEINDARILLQRGQQYMASQKIAISAWSVSVVELYLIDHTFEKFKVGNSHPIDNAPLSGMERLQIIKKVIDVTQPESVDLTVGADSMTLSRFQLQQQEATKSMEKVMADQAAANAKLEAQAKYDSQMLVLQSELSQYQVNSDSFAQEIQSLTAQIAQLNLKEHADLITSLTAQKQIAESKKQSFDMKIAEIVQAIETLKATQGGSENGL</sequence>
<comment type="caution">
    <text evidence="2">The sequence shown here is derived from an EMBL/GenBank/DDBJ whole genome shotgun (WGS) entry which is preliminary data.</text>
</comment>
<reference evidence="2 3" key="1">
    <citation type="submission" date="2020-07" db="EMBL/GenBank/DDBJ databases">
        <title>MOT database genomes.</title>
        <authorList>
            <person name="Joseph S."/>
            <person name="Aduse-Opoku J."/>
            <person name="Hashim A."/>
            <person name="Wade W."/>
            <person name="Curtis M."/>
        </authorList>
    </citation>
    <scope>NUCLEOTIDE SEQUENCE [LARGE SCALE GENOMIC DNA]</scope>
    <source>
        <strain evidence="2 3">STR</strain>
    </source>
</reference>
<evidence type="ECO:0000313" key="2">
    <source>
        <dbReference type="EMBL" id="NYS96598.1"/>
    </source>
</evidence>
<protein>
    <submittedName>
        <fullName evidence="2">Phage tail protein</fullName>
    </submittedName>
</protein>
<dbReference type="Pfam" id="PF06605">
    <property type="entry name" value="Prophage_tail"/>
    <property type="match status" value="1"/>
</dbReference>
<accession>A0A7Z0M6A2</accession>
<dbReference type="Proteomes" id="UP000589521">
    <property type="component" value="Unassembled WGS sequence"/>
</dbReference>
<gene>
    <name evidence="2" type="ORF">HZY94_05330</name>
</gene>
<dbReference type="InterPro" id="IPR010572">
    <property type="entry name" value="Tail_dom"/>
</dbReference>